<protein>
    <submittedName>
        <fullName evidence="2">Uncharacterized protein</fullName>
    </submittedName>
</protein>
<name>A0A9D2LVR6_9FIRM</name>
<dbReference type="Proteomes" id="UP000824214">
    <property type="component" value="Unassembled WGS sequence"/>
</dbReference>
<feature type="transmembrane region" description="Helical" evidence="1">
    <location>
        <begin position="28"/>
        <end position="50"/>
    </location>
</feature>
<keyword evidence="1" id="KW-1133">Transmembrane helix</keyword>
<reference evidence="2" key="1">
    <citation type="journal article" date="2021" name="PeerJ">
        <title>Extensive microbial diversity within the chicken gut microbiome revealed by metagenomics and culture.</title>
        <authorList>
            <person name="Gilroy R."/>
            <person name="Ravi A."/>
            <person name="Getino M."/>
            <person name="Pursley I."/>
            <person name="Horton D.L."/>
            <person name="Alikhan N.F."/>
            <person name="Baker D."/>
            <person name="Gharbi K."/>
            <person name="Hall N."/>
            <person name="Watson M."/>
            <person name="Adriaenssens E.M."/>
            <person name="Foster-Nyarko E."/>
            <person name="Jarju S."/>
            <person name="Secka A."/>
            <person name="Antonio M."/>
            <person name="Oren A."/>
            <person name="Chaudhuri R.R."/>
            <person name="La Ragione R."/>
            <person name="Hildebrand F."/>
            <person name="Pallen M.J."/>
        </authorList>
    </citation>
    <scope>NUCLEOTIDE SEQUENCE</scope>
    <source>
        <strain evidence="2">ChiBcolR8-3208</strain>
    </source>
</reference>
<proteinExistence type="predicted"/>
<reference evidence="2" key="2">
    <citation type="submission" date="2021-04" db="EMBL/GenBank/DDBJ databases">
        <authorList>
            <person name="Gilroy R."/>
        </authorList>
    </citation>
    <scope>NUCLEOTIDE SEQUENCE</scope>
    <source>
        <strain evidence="2">ChiBcolR8-3208</strain>
    </source>
</reference>
<accession>A0A9D2LVR6</accession>
<keyword evidence="1" id="KW-0812">Transmembrane</keyword>
<keyword evidence="1" id="KW-0472">Membrane</keyword>
<gene>
    <name evidence="2" type="ORF">H9942_00600</name>
</gene>
<organism evidence="2 3">
    <name type="scientific">Candidatus Acutalibacter ornithocaccae</name>
    <dbReference type="NCBI Taxonomy" id="2838416"/>
    <lineage>
        <taxon>Bacteria</taxon>
        <taxon>Bacillati</taxon>
        <taxon>Bacillota</taxon>
        <taxon>Clostridia</taxon>
        <taxon>Eubacteriales</taxon>
        <taxon>Acutalibacteraceae</taxon>
        <taxon>Acutalibacter</taxon>
    </lineage>
</organism>
<dbReference type="EMBL" id="DWXZ01000008">
    <property type="protein sequence ID" value="HJB36551.1"/>
    <property type="molecule type" value="Genomic_DNA"/>
</dbReference>
<evidence type="ECO:0000256" key="1">
    <source>
        <dbReference type="SAM" id="Phobius"/>
    </source>
</evidence>
<comment type="caution">
    <text evidence="2">The sequence shown here is derived from an EMBL/GenBank/DDBJ whole genome shotgun (WGS) entry which is preliminary data.</text>
</comment>
<evidence type="ECO:0000313" key="2">
    <source>
        <dbReference type="EMBL" id="HJB36551.1"/>
    </source>
</evidence>
<sequence>MSKTTLLTQVKNPGAFADFFENTDTGTILGFVVVFLLVIAVVAFFAWLLIKSARGLKGQREEKEKQEWRTVKYNSTLNGTVTHVSGLPMGEGVTLELYYGPKQLVFWKDGTEVILPREKVRGIDLASPKNNTTTTAAGAVTGHLILGGTAGAIIGSLAANKIYLVISYDSDGHKAIIIDPSPSVFLAEKIAKDYKETAVPIEKTVEL</sequence>
<dbReference type="AlphaFoldDB" id="A0A9D2LVR6"/>
<evidence type="ECO:0000313" key="3">
    <source>
        <dbReference type="Proteomes" id="UP000824214"/>
    </source>
</evidence>